<reference evidence="2" key="1">
    <citation type="journal article" date="2020" name="Stud. Mycol.">
        <title>101 Dothideomycetes genomes: a test case for predicting lifestyles and emergence of pathogens.</title>
        <authorList>
            <person name="Haridas S."/>
            <person name="Albert R."/>
            <person name="Binder M."/>
            <person name="Bloem J."/>
            <person name="Labutti K."/>
            <person name="Salamov A."/>
            <person name="Andreopoulos B."/>
            <person name="Baker S."/>
            <person name="Barry K."/>
            <person name="Bills G."/>
            <person name="Bluhm B."/>
            <person name="Cannon C."/>
            <person name="Castanera R."/>
            <person name="Culley D."/>
            <person name="Daum C."/>
            <person name="Ezra D."/>
            <person name="Gonzalez J."/>
            <person name="Henrissat B."/>
            <person name="Kuo A."/>
            <person name="Liang C."/>
            <person name="Lipzen A."/>
            <person name="Lutzoni F."/>
            <person name="Magnuson J."/>
            <person name="Mondo S."/>
            <person name="Nolan M."/>
            <person name="Ohm R."/>
            <person name="Pangilinan J."/>
            <person name="Park H.-J."/>
            <person name="Ramirez L."/>
            <person name="Alfaro M."/>
            <person name="Sun H."/>
            <person name="Tritt A."/>
            <person name="Yoshinaga Y."/>
            <person name="Zwiers L.-H."/>
            <person name="Turgeon B."/>
            <person name="Goodwin S."/>
            <person name="Spatafora J."/>
            <person name="Crous P."/>
            <person name="Grigoriev I."/>
        </authorList>
    </citation>
    <scope>NUCLEOTIDE SEQUENCE</scope>
    <source>
        <strain evidence="2">CBS 119925</strain>
    </source>
</reference>
<dbReference type="Proteomes" id="UP000799440">
    <property type="component" value="Unassembled WGS sequence"/>
</dbReference>
<evidence type="ECO:0000313" key="3">
    <source>
        <dbReference type="Proteomes" id="UP000799440"/>
    </source>
</evidence>
<feature type="compositionally biased region" description="Basic and acidic residues" evidence="1">
    <location>
        <begin position="328"/>
        <end position="343"/>
    </location>
</feature>
<name>A0A6A6V694_9PLEO</name>
<feature type="region of interest" description="Disordered" evidence="1">
    <location>
        <begin position="320"/>
        <end position="431"/>
    </location>
</feature>
<feature type="compositionally biased region" description="Basic and acidic residues" evidence="1">
    <location>
        <begin position="418"/>
        <end position="431"/>
    </location>
</feature>
<protein>
    <submittedName>
        <fullName evidence="2">Uncharacterized protein</fullName>
    </submittedName>
</protein>
<keyword evidence="3" id="KW-1185">Reference proteome</keyword>
<dbReference type="OrthoDB" id="3796908at2759"/>
<evidence type="ECO:0000256" key="1">
    <source>
        <dbReference type="SAM" id="MobiDB-lite"/>
    </source>
</evidence>
<accession>A0A6A6V694</accession>
<gene>
    <name evidence="2" type="ORF">M011DRAFT_460510</name>
</gene>
<sequence>MSEQQTDHPSEELILPPCPYGPAPEENDLPEPPVDAPELQQPSKIRALKLKLNLPEGQGGKAHSDHRTTSSHKTTSVEAVSAASNGSTRSKTPIIDGAPLLENPEDSEDDAPLIGRPRASPRVEVVKTEPMEIDLHDLDSVAGRGRSRTVSVAAMEEAPLAISWKLPEYEVISEETVIDKENQVIAKISVPGVVREEIVLDDEFPSLLLKLFQSVFLPLHQRSYTPATPDPDPRRSILNFHTISIIFIEVFRSYQDEDFKSNCIAPKDADPDEVFFAAIDNWRIGRSRKRRYQEIRGIQEFCDVGLDVLYWLKENGITEEKKKKKARSDKGIKRGPRNKKDAAEESSGADKTPQLVSSSKVVNELQARPKTKPKPKPNAPAGGRVTSGRVEKKGNVSTKATVSAEKKGKASTKATASAEKKVKASAKTTKE</sequence>
<feature type="region of interest" description="Disordered" evidence="1">
    <location>
        <begin position="54"/>
        <end position="116"/>
    </location>
</feature>
<dbReference type="AlphaFoldDB" id="A0A6A6V694"/>
<organism evidence="2 3">
    <name type="scientific">Sporormia fimetaria CBS 119925</name>
    <dbReference type="NCBI Taxonomy" id="1340428"/>
    <lineage>
        <taxon>Eukaryota</taxon>
        <taxon>Fungi</taxon>
        <taxon>Dikarya</taxon>
        <taxon>Ascomycota</taxon>
        <taxon>Pezizomycotina</taxon>
        <taxon>Dothideomycetes</taxon>
        <taxon>Pleosporomycetidae</taxon>
        <taxon>Pleosporales</taxon>
        <taxon>Sporormiaceae</taxon>
        <taxon>Sporormia</taxon>
    </lineage>
</organism>
<feature type="compositionally biased region" description="Basic and acidic residues" evidence="1">
    <location>
        <begin position="1"/>
        <end position="11"/>
    </location>
</feature>
<dbReference type="EMBL" id="MU006585">
    <property type="protein sequence ID" value="KAF2745030.1"/>
    <property type="molecule type" value="Genomic_DNA"/>
</dbReference>
<evidence type="ECO:0000313" key="2">
    <source>
        <dbReference type="EMBL" id="KAF2745030.1"/>
    </source>
</evidence>
<feature type="compositionally biased region" description="Polar residues" evidence="1">
    <location>
        <begin position="71"/>
        <end position="91"/>
    </location>
</feature>
<feature type="region of interest" description="Disordered" evidence="1">
    <location>
        <begin position="1"/>
        <end position="38"/>
    </location>
</feature>
<proteinExistence type="predicted"/>